<proteinExistence type="predicted"/>
<dbReference type="PATRIC" id="fig|1158609.3.peg.3196"/>
<dbReference type="EMBL" id="AJAS01000026">
    <property type="protein sequence ID" value="EOH95850.1"/>
    <property type="molecule type" value="Genomic_DNA"/>
</dbReference>
<evidence type="ECO:0000259" key="1">
    <source>
        <dbReference type="Pfam" id="PF06114"/>
    </source>
</evidence>
<feature type="domain" description="IrrE N-terminal-like" evidence="1">
    <location>
        <begin position="54"/>
        <end position="170"/>
    </location>
</feature>
<dbReference type="EMBL" id="ASWB01000003">
    <property type="protein sequence ID" value="EOT66337.1"/>
    <property type="molecule type" value="Genomic_DNA"/>
</dbReference>
<organism evidence="2 4">
    <name type="scientific">Enterococcus moraviensis ATCC BAA-383</name>
    <dbReference type="NCBI Taxonomy" id="1158609"/>
    <lineage>
        <taxon>Bacteria</taxon>
        <taxon>Bacillati</taxon>
        <taxon>Bacillota</taxon>
        <taxon>Bacilli</taxon>
        <taxon>Lactobacillales</taxon>
        <taxon>Enterococcaceae</taxon>
        <taxon>Enterococcus</taxon>
    </lineage>
</organism>
<gene>
    <name evidence="3" type="ORF">I586_02608</name>
    <name evidence="2" type="ORF">UAY_03276</name>
</gene>
<dbReference type="OrthoDB" id="9816277at2"/>
<evidence type="ECO:0000313" key="2">
    <source>
        <dbReference type="EMBL" id="EOH95850.1"/>
    </source>
</evidence>
<dbReference type="Proteomes" id="UP000014157">
    <property type="component" value="Unassembled WGS sequence"/>
</dbReference>
<evidence type="ECO:0000313" key="5">
    <source>
        <dbReference type="Proteomes" id="UP000014157"/>
    </source>
</evidence>
<reference evidence="3 5" key="2">
    <citation type="submission" date="2013-03" db="EMBL/GenBank/DDBJ databases">
        <title>The Genome Sequence of Enterococcus moraviensis BAA-383 (PacBio/Illumina hybrid assembly).</title>
        <authorList>
            <consortium name="The Broad Institute Genomics Platform"/>
            <consortium name="The Broad Institute Genome Sequencing Center for Infectious Disease"/>
            <person name="Earl A."/>
            <person name="Russ C."/>
            <person name="Gilmore M."/>
            <person name="Surin D."/>
            <person name="Walker B."/>
            <person name="Young S."/>
            <person name="Zeng Q."/>
            <person name="Gargeya S."/>
            <person name="Fitzgerald M."/>
            <person name="Haas B."/>
            <person name="Abouelleil A."/>
            <person name="Allen A.W."/>
            <person name="Alvarado L."/>
            <person name="Arachchi H.M."/>
            <person name="Berlin A.M."/>
            <person name="Chapman S.B."/>
            <person name="Gainer-Dewar J."/>
            <person name="Goldberg J."/>
            <person name="Griggs A."/>
            <person name="Gujja S."/>
            <person name="Hansen M."/>
            <person name="Howarth C."/>
            <person name="Imamovic A."/>
            <person name="Ireland A."/>
            <person name="Larimer J."/>
            <person name="McCowan C."/>
            <person name="Murphy C."/>
            <person name="Pearson M."/>
            <person name="Poon T.W."/>
            <person name="Priest M."/>
            <person name="Roberts A."/>
            <person name="Saif S."/>
            <person name="Shea T."/>
            <person name="Sisk P."/>
            <person name="Sykes S."/>
            <person name="Wortman J."/>
            <person name="Nusbaum C."/>
            <person name="Birren B."/>
        </authorList>
    </citation>
    <scope>NUCLEOTIDE SEQUENCE [LARGE SCALE GENOMIC DNA]</scope>
    <source>
        <strain evidence="3 5">ATCC BAA-383</strain>
    </source>
</reference>
<reference evidence="2 4" key="1">
    <citation type="submission" date="2013-02" db="EMBL/GenBank/DDBJ databases">
        <title>The Genome Sequence of Enterococcus moraviensis BAA-383.</title>
        <authorList>
            <consortium name="The Broad Institute Genome Sequencing Platform"/>
            <consortium name="The Broad Institute Genome Sequencing Center for Infectious Disease"/>
            <person name="Earl A.M."/>
            <person name="Gilmore M.S."/>
            <person name="Lebreton F."/>
            <person name="Walker B."/>
            <person name="Young S.K."/>
            <person name="Zeng Q."/>
            <person name="Gargeya S."/>
            <person name="Fitzgerald M."/>
            <person name="Haas B."/>
            <person name="Abouelleil A."/>
            <person name="Alvarado L."/>
            <person name="Arachchi H.M."/>
            <person name="Berlin A.M."/>
            <person name="Chapman S.B."/>
            <person name="Dewar J."/>
            <person name="Goldberg J."/>
            <person name="Griggs A."/>
            <person name="Gujja S."/>
            <person name="Hansen M."/>
            <person name="Howarth C."/>
            <person name="Imamovic A."/>
            <person name="Larimer J."/>
            <person name="McCowan C."/>
            <person name="Murphy C."/>
            <person name="Neiman D."/>
            <person name="Pearson M."/>
            <person name="Priest M."/>
            <person name="Roberts A."/>
            <person name="Saif S."/>
            <person name="Shea T."/>
            <person name="Sisk P."/>
            <person name="Sykes S."/>
            <person name="Wortman J."/>
            <person name="Nusbaum C."/>
            <person name="Birren B."/>
        </authorList>
    </citation>
    <scope>NUCLEOTIDE SEQUENCE [LARGE SCALE GENOMIC DNA]</scope>
    <source>
        <strain evidence="2 4">ATCC BAA-383</strain>
    </source>
</reference>
<protein>
    <recommendedName>
        <fullName evidence="1">IrrE N-terminal-like domain-containing protein</fullName>
    </recommendedName>
</protein>
<dbReference type="eggNOG" id="COG2856">
    <property type="taxonomic scope" value="Bacteria"/>
</dbReference>
<keyword evidence="5" id="KW-1185">Reference proteome</keyword>
<comment type="caution">
    <text evidence="2">The sequence shown here is derived from an EMBL/GenBank/DDBJ whole genome shotgun (WGS) entry which is preliminary data.</text>
</comment>
<dbReference type="HOGENOM" id="CLU_1249031_0_0_9"/>
<accession>R2SL05</accession>
<dbReference type="Pfam" id="PF06114">
    <property type="entry name" value="Peptidase_M78"/>
    <property type="match status" value="1"/>
</dbReference>
<dbReference type="Gene3D" id="1.10.10.2910">
    <property type="match status" value="1"/>
</dbReference>
<evidence type="ECO:0000313" key="3">
    <source>
        <dbReference type="EMBL" id="EOT66337.1"/>
    </source>
</evidence>
<sequence>MFKYLKEYVDFSVRVNDYISTIMLDNEISCESYNYSRIWKLMQSQGAVIRGFQFNDIASEQIAGLLIQDPLETTIGFNRELDEKSKNFIISHEITHYLFHMDKQNQLFYDTVRDIRSCEHKQLQEFQANIGASIILVPDRVLFYSLKKGWDLSQISDSFGISEDHLVMRLIQMMQANLGLSFRTAKKHTDLFCGTGRVTSVQLATKLEYQIERPNYFTEIV</sequence>
<dbReference type="InterPro" id="IPR010359">
    <property type="entry name" value="IrrE_HExxH"/>
</dbReference>
<dbReference type="RefSeq" id="WP_010766585.1">
    <property type="nucleotide sequence ID" value="NZ_ASWB01000003.1"/>
</dbReference>
<dbReference type="Proteomes" id="UP000013781">
    <property type="component" value="Unassembled WGS sequence"/>
</dbReference>
<evidence type="ECO:0000313" key="4">
    <source>
        <dbReference type="Proteomes" id="UP000013781"/>
    </source>
</evidence>
<dbReference type="AlphaFoldDB" id="R2SL05"/>
<name>R2SL05_9ENTE</name>